<dbReference type="EMBL" id="SNRW01005059">
    <property type="protein sequence ID" value="KAA6385876.1"/>
    <property type="molecule type" value="Genomic_DNA"/>
</dbReference>
<dbReference type="Proteomes" id="UP000324800">
    <property type="component" value="Unassembled WGS sequence"/>
</dbReference>
<evidence type="ECO:0000313" key="1">
    <source>
        <dbReference type="EMBL" id="KAA6385876.1"/>
    </source>
</evidence>
<comment type="caution">
    <text evidence="1">The sequence shown here is derived from an EMBL/GenBank/DDBJ whole genome shotgun (WGS) entry which is preliminary data.</text>
</comment>
<gene>
    <name evidence="1" type="ORF">EZS28_018594</name>
</gene>
<sequence>MYRRWKTQKQVFFVEEGVPLMYVVIKVVSHNVNIQKMQRAPDVIGEGRFDNHALSSMTSLHCTKQAQAKENANDDV</sequence>
<evidence type="ECO:0000313" key="2">
    <source>
        <dbReference type="Proteomes" id="UP000324800"/>
    </source>
</evidence>
<proteinExistence type="predicted"/>
<protein>
    <submittedName>
        <fullName evidence="1">Uncharacterized protein</fullName>
    </submittedName>
</protein>
<accession>A0A5J4VUN6</accession>
<dbReference type="AlphaFoldDB" id="A0A5J4VUN6"/>
<organism evidence="1 2">
    <name type="scientific">Streblomastix strix</name>
    <dbReference type="NCBI Taxonomy" id="222440"/>
    <lineage>
        <taxon>Eukaryota</taxon>
        <taxon>Metamonada</taxon>
        <taxon>Preaxostyla</taxon>
        <taxon>Oxymonadida</taxon>
        <taxon>Streblomastigidae</taxon>
        <taxon>Streblomastix</taxon>
    </lineage>
</organism>
<name>A0A5J4VUN6_9EUKA</name>
<reference evidence="1 2" key="1">
    <citation type="submission" date="2019-03" db="EMBL/GenBank/DDBJ databases">
        <title>Single cell metagenomics reveals metabolic interactions within the superorganism composed of flagellate Streblomastix strix and complex community of Bacteroidetes bacteria on its surface.</title>
        <authorList>
            <person name="Treitli S.C."/>
            <person name="Kolisko M."/>
            <person name="Husnik F."/>
            <person name="Keeling P."/>
            <person name="Hampl V."/>
        </authorList>
    </citation>
    <scope>NUCLEOTIDE SEQUENCE [LARGE SCALE GENOMIC DNA]</scope>
    <source>
        <strain evidence="1">ST1C</strain>
    </source>
</reference>